<evidence type="ECO:0000256" key="1">
    <source>
        <dbReference type="SAM" id="MobiDB-lite"/>
    </source>
</evidence>
<name>A0A644Z604_9ZZZZ</name>
<reference evidence="2" key="1">
    <citation type="submission" date="2019-08" db="EMBL/GenBank/DDBJ databases">
        <authorList>
            <person name="Kucharzyk K."/>
            <person name="Murdoch R.W."/>
            <person name="Higgins S."/>
            <person name="Loffler F."/>
        </authorList>
    </citation>
    <scope>NUCLEOTIDE SEQUENCE</scope>
</reference>
<accession>A0A644Z604</accession>
<sequence>MTRERREAREKGRARRQRLPRMKHAGKALSYLRQSAGLRCGIEARGLLGEIDHNVLHLGIVLQNDLMGFAADAGVLVAAEGRAGGDGVVGIDPHAAGLHRLSHTDGPVNVPGPDGAAQAVLALVGQLYHLVLGFELDDDGHGAENFLPGHPHVVGNAGEQRGGDEAALIQTVLRKPVAAGRHGGALLFADFHIAEDFLYLGVVNLGAHLGVALPGQAHLDGVEGIDGGRYEAVVNFLLHKDAGAGAAHLALVEEDAQLETVNGHIPIAVGKVNVGGLAAQLQRGGDQLIRRRAGHRQTHLGGAGEGQLAEALVLQNIVARLGARARDHVKYAGGQKLSDKLCKLQKAQGGCAGGLNDGAAPGGQHGSQLPRRHEEGEVPGDDLPYHADRLPQHEAQGVAVKHGGRALLRPQASGEVAEVVCGVGNVNGLGFPDGLTVVQCLHHGQVVCVGVDDVGNLVEQGRPLYGGDLSPAVPGAPGGSCSVVHVLAGCLGAGGQQRSVGGVVGFKGAAVAGVYPSAVDKKPVGGGGKLFHHSAPFCCSHIPRRTFVSVRSAYIRHHKPYPEISQLVQKSYIINDKKLYN</sequence>
<feature type="compositionally biased region" description="Basic and acidic residues" evidence="1">
    <location>
        <begin position="1"/>
        <end position="11"/>
    </location>
</feature>
<dbReference type="AlphaFoldDB" id="A0A644Z604"/>
<evidence type="ECO:0000313" key="2">
    <source>
        <dbReference type="EMBL" id="MPM36029.1"/>
    </source>
</evidence>
<organism evidence="2">
    <name type="scientific">bioreactor metagenome</name>
    <dbReference type="NCBI Taxonomy" id="1076179"/>
    <lineage>
        <taxon>unclassified sequences</taxon>
        <taxon>metagenomes</taxon>
        <taxon>ecological metagenomes</taxon>
    </lineage>
</organism>
<feature type="compositionally biased region" description="Gly residues" evidence="1">
    <location>
        <begin position="354"/>
        <end position="365"/>
    </location>
</feature>
<feature type="region of interest" description="Disordered" evidence="1">
    <location>
        <begin position="1"/>
        <end position="20"/>
    </location>
</feature>
<comment type="caution">
    <text evidence="2">The sequence shown here is derived from an EMBL/GenBank/DDBJ whole genome shotgun (WGS) entry which is preliminary data.</text>
</comment>
<proteinExistence type="predicted"/>
<dbReference type="EMBL" id="VSSQ01007474">
    <property type="protein sequence ID" value="MPM36029.1"/>
    <property type="molecule type" value="Genomic_DNA"/>
</dbReference>
<feature type="region of interest" description="Disordered" evidence="1">
    <location>
        <begin position="354"/>
        <end position="378"/>
    </location>
</feature>
<protein>
    <submittedName>
        <fullName evidence="2">Uncharacterized protein</fullName>
    </submittedName>
</protein>
<gene>
    <name evidence="2" type="ORF">SDC9_82624</name>
</gene>